<accession>A0A0R2MUT5</accession>
<name>A0A0R2MUT5_9LACO</name>
<dbReference type="InterPro" id="IPR050664">
    <property type="entry name" value="Octanoyltrans_LipM/LipL"/>
</dbReference>
<keyword evidence="2" id="KW-0436">Ligase</keyword>
<organism evidence="2 3">
    <name type="scientific">Lacticaseibacillus saniviri JCM 17471 = DSM 24301</name>
    <dbReference type="NCBI Taxonomy" id="1293598"/>
    <lineage>
        <taxon>Bacteria</taxon>
        <taxon>Bacillati</taxon>
        <taxon>Bacillota</taxon>
        <taxon>Bacilli</taxon>
        <taxon>Lactobacillales</taxon>
        <taxon>Lactobacillaceae</taxon>
        <taxon>Lacticaseibacillus</taxon>
    </lineage>
</organism>
<dbReference type="STRING" id="1293598.IV56_GL000401"/>
<proteinExistence type="predicted"/>
<evidence type="ECO:0000259" key="1">
    <source>
        <dbReference type="PROSITE" id="PS51733"/>
    </source>
</evidence>
<comment type="caution">
    <text evidence="2">The sequence shown here is derived from an EMBL/GenBank/DDBJ whole genome shotgun (WGS) entry which is preliminary data.</text>
</comment>
<evidence type="ECO:0000313" key="2">
    <source>
        <dbReference type="EMBL" id="KRO17281.1"/>
    </source>
</evidence>
<dbReference type="GO" id="GO:0016874">
    <property type="term" value="F:ligase activity"/>
    <property type="evidence" value="ECO:0007669"/>
    <property type="project" value="UniProtKB-KW"/>
</dbReference>
<protein>
    <submittedName>
        <fullName evidence="2">Lipoate-protein ligase A</fullName>
    </submittedName>
</protein>
<dbReference type="EMBL" id="JQCE01000020">
    <property type="protein sequence ID" value="KRO17281.1"/>
    <property type="molecule type" value="Genomic_DNA"/>
</dbReference>
<dbReference type="PANTHER" id="PTHR43679:SF2">
    <property type="entry name" value="OCTANOYL-[GCVH]:PROTEIN N-OCTANOYLTRANSFERASE"/>
    <property type="match status" value="1"/>
</dbReference>
<feature type="domain" description="BPL/LPL catalytic" evidence="1">
    <location>
        <begin position="47"/>
        <end position="231"/>
    </location>
</feature>
<dbReference type="GO" id="GO:0009249">
    <property type="term" value="P:protein lipoylation"/>
    <property type="evidence" value="ECO:0007669"/>
    <property type="project" value="UniProtKB-ARBA"/>
</dbReference>
<dbReference type="CDD" id="cd16443">
    <property type="entry name" value="LplA"/>
    <property type="match status" value="1"/>
</dbReference>
<reference evidence="2 3" key="1">
    <citation type="journal article" date="2015" name="Genome Announc.">
        <title>Expanding the biotechnology potential of lactobacilli through comparative genomics of 213 strains and associated genera.</title>
        <authorList>
            <person name="Sun Z."/>
            <person name="Harris H.M."/>
            <person name="McCann A."/>
            <person name="Guo C."/>
            <person name="Argimon S."/>
            <person name="Zhang W."/>
            <person name="Yang X."/>
            <person name="Jeffery I.B."/>
            <person name="Cooney J.C."/>
            <person name="Kagawa T.F."/>
            <person name="Liu W."/>
            <person name="Song Y."/>
            <person name="Salvetti E."/>
            <person name="Wrobel A."/>
            <person name="Rasinkangas P."/>
            <person name="Parkhill J."/>
            <person name="Rea M.C."/>
            <person name="O'Sullivan O."/>
            <person name="Ritari J."/>
            <person name="Douillard F.P."/>
            <person name="Paul Ross R."/>
            <person name="Yang R."/>
            <person name="Briner A.E."/>
            <person name="Felis G.E."/>
            <person name="de Vos W.M."/>
            <person name="Barrangou R."/>
            <person name="Klaenhammer T.R."/>
            <person name="Caufield P.W."/>
            <person name="Cui Y."/>
            <person name="Zhang H."/>
            <person name="O'Toole P.W."/>
        </authorList>
    </citation>
    <scope>NUCLEOTIDE SEQUENCE [LARGE SCALE GENOMIC DNA]</scope>
    <source>
        <strain evidence="2 3">DSM 24301</strain>
    </source>
</reference>
<dbReference type="Proteomes" id="UP000050969">
    <property type="component" value="Unassembled WGS sequence"/>
</dbReference>
<dbReference type="AlphaFoldDB" id="A0A0R2MUT5"/>
<dbReference type="PANTHER" id="PTHR43679">
    <property type="entry name" value="OCTANOYLTRANSFERASE LIPM-RELATED"/>
    <property type="match status" value="1"/>
</dbReference>
<dbReference type="PATRIC" id="fig|1293598.4.peg.433"/>
<dbReference type="InterPro" id="IPR045864">
    <property type="entry name" value="aa-tRNA-synth_II/BPL/LPL"/>
</dbReference>
<dbReference type="Pfam" id="PF21948">
    <property type="entry name" value="LplA-B_cat"/>
    <property type="match status" value="1"/>
</dbReference>
<sequence length="286" mass="32233">MKVFENLLMKGGTLVQATIGILDQHFSQAQALDSFAHTNTLLRLPDARADELFHFWTLDSTVILGMQDLKLPHLQSALQALSAAQYPYFVRNAGGLAVISDAQILNCSWFLKNTGTMSIDQAYLQFTQLMQDALAPFGKPIEHFEVTHSYCPGKFDLSINGKKFAGLAQRRTPKGIVIMLYLSVSGNQQARGELLRDFYRAGDAASQTHFAFPDVWPDNMANLDELLDFPITIAQLKERLLLTLSQRGYLLDFEQLPALLETPTYQTTYQTTYQKLLERNQKLHIA</sequence>
<evidence type="ECO:0000313" key="3">
    <source>
        <dbReference type="Proteomes" id="UP000050969"/>
    </source>
</evidence>
<dbReference type="PROSITE" id="PS51733">
    <property type="entry name" value="BPL_LPL_CATALYTIC"/>
    <property type="match status" value="1"/>
</dbReference>
<dbReference type="SUPFAM" id="SSF55681">
    <property type="entry name" value="Class II aaRS and biotin synthetases"/>
    <property type="match status" value="1"/>
</dbReference>
<gene>
    <name evidence="2" type="ORF">IV56_GL000401</name>
</gene>
<dbReference type="GO" id="GO:0016740">
    <property type="term" value="F:transferase activity"/>
    <property type="evidence" value="ECO:0007669"/>
    <property type="project" value="UniProtKB-ARBA"/>
</dbReference>
<dbReference type="InterPro" id="IPR004143">
    <property type="entry name" value="BPL_LPL_catalytic"/>
</dbReference>
<dbReference type="GO" id="GO:0140096">
    <property type="term" value="F:catalytic activity, acting on a protein"/>
    <property type="evidence" value="ECO:0007669"/>
    <property type="project" value="UniProtKB-ARBA"/>
</dbReference>
<dbReference type="Gene3D" id="3.30.930.10">
    <property type="entry name" value="Bira Bifunctional Protein, Domain 2"/>
    <property type="match status" value="1"/>
</dbReference>
<keyword evidence="3" id="KW-1185">Reference proteome</keyword>